<keyword evidence="4" id="KW-1185">Reference proteome</keyword>
<proteinExistence type="predicted"/>
<dbReference type="InterPro" id="IPR007021">
    <property type="entry name" value="DUF659"/>
</dbReference>
<dbReference type="InterPro" id="IPR012337">
    <property type="entry name" value="RNaseH-like_sf"/>
</dbReference>
<protein>
    <recommendedName>
        <fullName evidence="2">DUF659 domain-containing protein</fullName>
    </recommendedName>
</protein>
<name>A0AAE0EKC8_9ROSI</name>
<reference evidence="3" key="1">
    <citation type="journal article" date="2023" name="Plant J.">
        <title>Genome sequences and population genomics provide insights into the demographic history, inbreeding, and mutation load of two 'living fossil' tree species of Dipteronia.</title>
        <authorList>
            <person name="Feng Y."/>
            <person name="Comes H.P."/>
            <person name="Chen J."/>
            <person name="Zhu S."/>
            <person name="Lu R."/>
            <person name="Zhang X."/>
            <person name="Li P."/>
            <person name="Qiu J."/>
            <person name="Olsen K.M."/>
            <person name="Qiu Y."/>
        </authorList>
    </citation>
    <scope>NUCLEOTIDE SEQUENCE</scope>
    <source>
        <strain evidence="3">NBL</strain>
    </source>
</reference>
<feature type="compositionally biased region" description="Low complexity" evidence="1">
    <location>
        <begin position="103"/>
        <end position="122"/>
    </location>
</feature>
<feature type="region of interest" description="Disordered" evidence="1">
    <location>
        <begin position="103"/>
        <end position="134"/>
    </location>
</feature>
<dbReference type="SUPFAM" id="SSF53098">
    <property type="entry name" value="Ribonuclease H-like"/>
    <property type="match status" value="1"/>
</dbReference>
<evidence type="ECO:0000256" key="1">
    <source>
        <dbReference type="SAM" id="MobiDB-lite"/>
    </source>
</evidence>
<sequence length="529" mass="60317">MSTDQTSNSNQKKDPAWRYFTCPNESKGGIFRVKQHLAEDSSDVTHCRQVPEPVKEEIISYMLKKKNDKEGRNLTADYDDDIIGIGVGDDDDDLAMVCSQKRSMSSLGRSGSGSESGSNNESSFKKPKQKGPLDLYYNKTPLRKIKLGETKAVKEELRDHVCKTFARWMYDTVIIFNAVKYPSFKPFYEVVGQYGSGVKLLSYHEVRVPLLKKEVELTRKAMKVHDDEWKAYGCSILSDGWMDRRERTVINFLVNSPRGSVFVESVDAPAYAKTGEKIFELLSQFVEKIGVSNVVQVVTDSASNIVLAEKYLEAKYENLFWTPCAAHCLDLILEDIFKLKRMKQTFERAVMVNSYIYGRTGVVNMLRKYTNMKELPRPAKTRFAIAFIMLSIIHSQKTNLRKIFTSDEWSLKQWAKEAAVKKVMEVILMPSFRNNIVFAFKIANPFVKVLRLVDERLVPDVETRCQIDLDLAKYKKAEGLFGSPMGVKMRGKKSPAEWWDSYGTFTPALQKFAIKIFSLTCGSSGCERN</sequence>
<dbReference type="AlphaFoldDB" id="A0AAE0EKC8"/>
<evidence type="ECO:0000313" key="3">
    <source>
        <dbReference type="EMBL" id="KAK3231279.1"/>
    </source>
</evidence>
<dbReference type="Pfam" id="PF04937">
    <property type="entry name" value="DUF659"/>
    <property type="match status" value="1"/>
</dbReference>
<dbReference type="PANTHER" id="PTHR32166">
    <property type="entry name" value="OSJNBA0013A04.12 PROTEIN"/>
    <property type="match status" value="1"/>
</dbReference>
<evidence type="ECO:0000259" key="2">
    <source>
        <dbReference type="Pfam" id="PF04937"/>
    </source>
</evidence>
<dbReference type="PANTHER" id="PTHR32166:SF74">
    <property type="entry name" value="OS05G0256350 PROTEIN"/>
    <property type="match status" value="1"/>
</dbReference>
<dbReference type="Proteomes" id="UP001281410">
    <property type="component" value="Unassembled WGS sequence"/>
</dbReference>
<gene>
    <name evidence="3" type="ORF">Dsin_003160</name>
</gene>
<evidence type="ECO:0000313" key="4">
    <source>
        <dbReference type="Proteomes" id="UP001281410"/>
    </source>
</evidence>
<comment type="caution">
    <text evidence="3">The sequence shown here is derived from an EMBL/GenBank/DDBJ whole genome shotgun (WGS) entry which is preliminary data.</text>
</comment>
<feature type="domain" description="DUF659" evidence="2">
    <location>
        <begin position="202"/>
        <end position="351"/>
    </location>
</feature>
<accession>A0AAE0EKC8</accession>
<organism evidence="3 4">
    <name type="scientific">Dipteronia sinensis</name>
    <dbReference type="NCBI Taxonomy" id="43782"/>
    <lineage>
        <taxon>Eukaryota</taxon>
        <taxon>Viridiplantae</taxon>
        <taxon>Streptophyta</taxon>
        <taxon>Embryophyta</taxon>
        <taxon>Tracheophyta</taxon>
        <taxon>Spermatophyta</taxon>
        <taxon>Magnoliopsida</taxon>
        <taxon>eudicotyledons</taxon>
        <taxon>Gunneridae</taxon>
        <taxon>Pentapetalae</taxon>
        <taxon>rosids</taxon>
        <taxon>malvids</taxon>
        <taxon>Sapindales</taxon>
        <taxon>Sapindaceae</taxon>
        <taxon>Hippocastanoideae</taxon>
        <taxon>Acereae</taxon>
        <taxon>Dipteronia</taxon>
    </lineage>
</organism>
<dbReference type="EMBL" id="JANJYJ010000001">
    <property type="protein sequence ID" value="KAK3231279.1"/>
    <property type="molecule type" value="Genomic_DNA"/>
</dbReference>